<evidence type="ECO:0000256" key="2">
    <source>
        <dbReference type="ARBA" id="ARBA00014207"/>
    </source>
</evidence>
<dbReference type="Gene3D" id="1.10.472.80">
    <property type="entry name" value="Ypt/Rab-GAP domain of gyp1p, domain 3"/>
    <property type="match status" value="1"/>
</dbReference>
<evidence type="ECO:0000256" key="3">
    <source>
        <dbReference type="ARBA" id="ARBA00022473"/>
    </source>
</evidence>
<dbReference type="PANTHER" id="PTHR13297">
    <property type="entry name" value="TBC1 DOMAIN FAMILY MEMBER 23-RELATED"/>
    <property type="match status" value="1"/>
</dbReference>
<feature type="region of interest" description="Disordered" evidence="5">
    <location>
        <begin position="368"/>
        <end position="392"/>
    </location>
</feature>
<dbReference type="Proteomes" id="UP000054928">
    <property type="component" value="Unassembled WGS sequence"/>
</dbReference>
<evidence type="ECO:0000259" key="6">
    <source>
        <dbReference type="PROSITE" id="PS50086"/>
    </source>
</evidence>
<proteinExistence type="predicted"/>
<dbReference type="Gene3D" id="1.10.8.270">
    <property type="entry name" value="putative rabgap domain of human tbc1 domain family member 14 like domains"/>
    <property type="match status" value="1"/>
</dbReference>
<dbReference type="RefSeq" id="XP_024576376.1">
    <property type="nucleotide sequence ID" value="XM_024725618.1"/>
</dbReference>
<dbReference type="SUPFAM" id="SSF49265">
    <property type="entry name" value="Fibronectin type III"/>
    <property type="match status" value="1"/>
</dbReference>
<dbReference type="PANTHER" id="PTHR13297:SF5">
    <property type="entry name" value="TBC1 DOMAIN FAMILY MEMBER 23"/>
    <property type="match status" value="1"/>
</dbReference>
<dbReference type="GO" id="GO:0005802">
    <property type="term" value="C:trans-Golgi network"/>
    <property type="evidence" value="ECO:0007669"/>
    <property type="project" value="TreeGrafter"/>
</dbReference>
<dbReference type="GO" id="GO:0042147">
    <property type="term" value="P:retrograde transport, endosome to Golgi"/>
    <property type="evidence" value="ECO:0007669"/>
    <property type="project" value="InterPro"/>
</dbReference>
<dbReference type="CDD" id="cd00136">
    <property type="entry name" value="PDZ_canonical"/>
    <property type="match status" value="1"/>
</dbReference>
<dbReference type="OMA" id="DMTPELY"/>
<feature type="region of interest" description="Disordered" evidence="5">
    <location>
        <begin position="1"/>
        <end position="22"/>
    </location>
</feature>
<dbReference type="Gene3D" id="2.30.42.10">
    <property type="match status" value="1"/>
</dbReference>
<dbReference type="InterPro" id="IPR039755">
    <property type="entry name" value="TBC1D23"/>
</dbReference>
<comment type="subcellular location">
    <subcellularLocation>
        <location evidence="1">Golgi apparatus</location>
        <location evidence="1">trans-Golgi network</location>
    </subcellularLocation>
</comment>
<protein>
    <recommendedName>
        <fullName evidence="2">TBC1 domain family member 23</fullName>
    </recommendedName>
</protein>
<dbReference type="InterPro" id="IPR036116">
    <property type="entry name" value="FN3_sf"/>
</dbReference>
<dbReference type="PROSITE" id="PS50206">
    <property type="entry name" value="RHODANESE_3"/>
    <property type="match status" value="1"/>
</dbReference>
<name>A0A0P1AH99_PLAHL</name>
<evidence type="ECO:0000259" key="7">
    <source>
        <dbReference type="PROSITE" id="PS50106"/>
    </source>
</evidence>
<dbReference type="GO" id="GO:0005829">
    <property type="term" value="C:cytosol"/>
    <property type="evidence" value="ECO:0007669"/>
    <property type="project" value="GOC"/>
</dbReference>
<dbReference type="Gene3D" id="2.60.40.10">
    <property type="entry name" value="Immunoglobulins"/>
    <property type="match status" value="2"/>
</dbReference>
<dbReference type="PROSITE" id="PS50086">
    <property type="entry name" value="TBC_RABGAP"/>
    <property type="match status" value="1"/>
</dbReference>
<feature type="domain" description="Fibronectin type-III" evidence="9">
    <location>
        <begin position="1184"/>
        <end position="1282"/>
    </location>
</feature>
<keyword evidence="11" id="KW-1185">Reference proteome</keyword>
<feature type="domain" description="Rab-GAP TBC" evidence="6">
    <location>
        <begin position="55"/>
        <end position="251"/>
    </location>
</feature>
<dbReference type="InterPro" id="IPR001763">
    <property type="entry name" value="Rhodanese-like_dom"/>
</dbReference>
<keyword evidence="4" id="KW-0333">Golgi apparatus</keyword>
<dbReference type="PROSITE" id="PS50853">
    <property type="entry name" value="FN3"/>
    <property type="match status" value="2"/>
</dbReference>
<dbReference type="PROSITE" id="PS50106">
    <property type="entry name" value="PDZ"/>
    <property type="match status" value="1"/>
</dbReference>
<dbReference type="InterPro" id="IPR013783">
    <property type="entry name" value="Ig-like_fold"/>
</dbReference>
<dbReference type="InterPro" id="IPR003961">
    <property type="entry name" value="FN3_dom"/>
</dbReference>
<dbReference type="InterPro" id="IPR000195">
    <property type="entry name" value="Rab-GAP-TBC_dom"/>
</dbReference>
<evidence type="ECO:0000256" key="1">
    <source>
        <dbReference type="ARBA" id="ARBA00004601"/>
    </source>
</evidence>
<dbReference type="SMART" id="SM00164">
    <property type="entry name" value="TBC"/>
    <property type="match status" value="1"/>
</dbReference>
<dbReference type="InterPro" id="IPR036034">
    <property type="entry name" value="PDZ_sf"/>
</dbReference>
<dbReference type="EMBL" id="CCYD01000468">
    <property type="protein sequence ID" value="CEG40007.1"/>
    <property type="molecule type" value="Genomic_DNA"/>
</dbReference>
<evidence type="ECO:0000313" key="10">
    <source>
        <dbReference type="EMBL" id="CEG40007.1"/>
    </source>
</evidence>
<dbReference type="GO" id="GO:0099041">
    <property type="term" value="P:vesicle tethering to Golgi"/>
    <property type="evidence" value="ECO:0007669"/>
    <property type="project" value="TreeGrafter"/>
</dbReference>
<keyword evidence="3" id="KW-0217">Developmental protein</keyword>
<feature type="domain" description="Fibronectin type-III" evidence="9">
    <location>
        <begin position="857"/>
        <end position="968"/>
    </location>
</feature>
<dbReference type="SMART" id="SM00228">
    <property type="entry name" value="PDZ"/>
    <property type="match status" value="1"/>
</dbReference>
<dbReference type="Pfam" id="PF00595">
    <property type="entry name" value="PDZ"/>
    <property type="match status" value="1"/>
</dbReference>
<dbReference type="InterPro" id="IPR001478">
    <property type="entry name" value="PDZ"/>
</dbReference>
<dbReference type="CDD" id="cd00063">
    <property type="entry name" value="FN3"/>
    <property type="match status" value="2"/>
</dbReference>
<dbReference type="OrthoDB" id="1668230at2759"/>
<evidence type="ECO:0000313" key="11">
    <source>
        <dbReference type="Proteomes" id="UP000054928"/>
    </source>
</evidence>
<dbReference type="Pfam" id="PF00566">
    <property type="entry name" value="RabGAP-TBC"/>
    <property type="match status" value="1"/>
</dbReference>
<sequence>MTLQQAAHDTSEASSGSTVINQTTHSVLTHQLELEMQKRRPDHFIIGVICRSIGGVPSNLRSQVWQELLGVARTERLNLDQSILQVEEDLDNQRVIAADAVRTRSNEPRFQASETVELVVKLLTYYCKCRNIRYKQGMNEVLAPFLLLTERKDGFNEETPLAEGVVFQCFYALIDRFLPHMFIDKEFQSLQCSLQLFRLLMLYHDPELCHYLDQHDMTPELYVTPWFMTLFARSLPPETVFYLWDFFLLEKDPYVPHFVAYALVKAHRKKIFQADIAMLPQVLSSLTFSSCEELEQICADALLISELTPKSFKRDLFFSCHGGYPDAITLFLDHLHASSSLQVYPEELVQSFMARLVFQHKKKLAVEQTSSGEDSQQDPLNLESLWSPSKDQEPLLSSYSDIDGKDGAKALKFILLDCRPALEYHKLHLSLSHHIDPDIMERPDALDRLMKGFARMKGCHFCFVGPSVDSASEKFSLSKTVVNPITLLSSLTSNDKSVQESSRKVNKIHGAAEIIGSVQSVPPFTSPSFGSAISASGPGILASETASHETSLLHVEHVSVTRIVLMFLQKGFKYVSRLDGGFEQLEKSIQSMDVFTKEQLLVSSSSLRPTAEFCMCSPNSVHSSPAGGFNLLARIGINRSRTPSQDDTATEDDVSSCSEFHNTSCRQSTNKFSPPSVLSAFHNSRCSKKEKDETLKPTSGAVSTLSQRLTLLKAAARDAVSSTSYHLSRANNDAPTGASKEGWIDLRMQTIDILEKSERNPVDVELQSGPIGISFQKSRTTYKYQAVVDSVVPDTQASACGLISTGDLLVAINGVSLEDTPFLTVIDRIIEASRPVTLRFLTPAKVRRKSNSLSKISPLAPTLVCATRHSLCITWDNTSLPVASRSVARYQIQYAKLSGDEFTSWLPVAMKQEGTTSEVTTTGSTDQTNGTMVGLEPGESIVFRMRCWDGQRWGPYSLSSSSMKTLKISSSSSASSTEPSISLSTKNVSTLVFLPGVCPEYVERGRYFYRVLLAFHARDRPDFYATKLSIILKKGAVITGSERLVCPGTNQVFVRLDLGDDDDIVHQDQKYEQNGELILLQNGHWEADIDTNGLWAFEYTPDGAVVLERLPECANDVIGPTFQNQAISLAQSFFQPNGIASSSPSGPSNLCGNRKSDRTSLMNSMAIFAAGESNANMAALSAHAPVAPHIGAVIATSSSEVVVTWDPVNDVSVTKYQIQYAKDRLAAMWWTVKPDISADTLKSSVSGLQANTLYLFRVRSGTEDNKWSPYSEPSEHCRTLPCKRLSTNSLSSDDNEKNETERSNLCSNDEQLLSTTLMSSACESAPMRTGSTILDKAVAVATRLKRHSHNPSMTMQADGAAQNNEDAMQICDGGNTEFASRFIDLSKWKSLSNKNLNFFSAIRFVEQDENAHGQLSQLGHRELVLTPSILLVLNLMAAKRKGFALVEARYDLTSLIKVVEKDDLDLSLVFYFKDQANVKFKSADNFQQSDRLIVAVDDAKACVQLVQEYHAKVKFEK</sequence>
<dbReference type="SUPFAM" id="SSF47923">
    <property type="entry name" value="Ypt/Rab-GAP domain of gyp1p"/>
    <property type="match status" value="2"/>
</dbReference>
<dbReference type="SUPFAM" id="SSF50156">
    <property type="entry name" value="PDZ domain-like"/>
    <property type="match status" value="1"/>
</dbReference>
<organism evidence="10 11">
    <name type="scientific">Plasmopara halstedii</name>
    <name type="common">Downy mildew of sunflower</name>
    <dbReference type="NCBI Taxonomy" id="4781"/>
    <lineage>
        <taxon>Eukaryota</taxon>
        <taxon>Sar</taxon>
        <taxon>Stramenopiles</taxon>
        <taxon>Oomycota</taxon>
        <taxon>Peronosporomycetes</taxon>
        <taxon>Peronosporales</taxon>
        <taxon>Peronosporaceae</taxon>
        <taxon>Plasmopara</taxon>
    </lineage>
</organism>
<reference evidence="11" key="1">
    <citation type="submission" date="2014-09" db="EMBL/GenBank/DDBJ databases">
        <authorList>
            <person name="Sharma Rahul"/>
            <person name="Thines Marco"/>
        </authorList>
    </citation>
    <scope>NUCLEOTIDE SEQUENCE [LARGE SCALE GENOMIC DNA]</scope>
</reference>
<feature type="domain" description="Rhodanese" evidence="8">
    <location>
        <begin position="562"/>
        <end position="594"/>
    </location>
</feature>
<dbReference type="Pfam" id="PF00041">
    <property type="entry name" value="fn3"/>
    <property type="match status" value="1"/>
</dbReference>
<evidence type="ECO:0000256" key="4">
    <source>
        <dbReference type="ARBA" id="ARBA00023034"/>
    </source>
</evidence>
<dbReference type="STRING" id="4781.A0A0P1AH99"/>
<evidence type="ECO:0000259" key="9">
    <source>
        <dbReference type="PROSITE" id="PS50853"/>
    </source>
</evidence>
<evidence type="ECO:0000256" key="5">
    <source>
        <dbReference type="SAM" id="MobiDB-lite"/>
    </source>
</evidence>
<feature type="domain" description="PDZ" evidence="7">
    <location>
        <begin position="754"/>
        <end position="844"/>
    </location>
</feature>
<dbReference type="GeneID" id="36405285"/>
<dbReference type="InterPro" id="IPR035969">
    <property type="entry name" value="Rab-GAP_TBC_sf"/>
</dbReference>
<dbReference type="SMART" id="SM00060">
    <property type="entry name" value="FN3"/>
    <property type="match status" value="2"/>
</dbReference>
<evidence type="ECO:0000259" key="8">
    <source>
        <dbReference type="PROSITE" id="PS50206"/>
    </source>
</evidence>
<accession>A0A0P1AH99</accession>